<feature type="domain" description="Heterokaryon incompatibility" evidence="2">
    <location>
        <begin position="48"/>
        <end position="194"/>
    </location>
</feature>
<dbReference type="PANTHER" id="PTHR24148">
    <property type="entry name" value="ANKYRIN REPEAT DOMAIN-CONTAINING PROTEIN 39 HOMOLOG-RELATED"/>
    <property type="match status" value="1"/>
</dbReference>
<dbReference type="Pfam" id="PF26639">
    <property type="entry name" value="Het-6_barrel"/>
    <property type="match status" value="1"/>
</dbReference>
<accession>A0ABR1RV79</accession>
<dbReference type="InterPro" id="IPR010730">
    <property type="entry name" value="HET"/>
</dbReference>
<protein>
    <submittedName>
        <fullName evidence="3">Heterokaryon incompatibility protein-domain-containing protein</fullName>
    </submittedName>
</protein>
<keyword evidence="4" id="KW-1185">Reference proteome</keyword>
<sequence length="623" mass="69714">MSTIANSYPGCPLDEEDSFRVIEIQPGERDEPVTVRLVTTTLRNCPPYEALSYAWGDLTQTELIQVVTAKQGHNDSPEAQLSITVGCADALRRLRSGTATRTLWVDSICINQSLVPERNQQLQLMPRIYSSASRVVIYLGESSGADGSDAIMDWLREIHEPSDDSSDHVPEPNLGVLREFLGRRWFTRVWVLQEIRLARQATVVCGEREVAWDAFRELRDWQRNNRVSIGPHRAWTLPYTVQSLASDPTGPFLPPYPARLLRLLVDTRDLGATDERDKLFAILPLLAWESDRHREACLAADTSDEYDNEEEQEREGEKQEEEEKEEETDFMTPACDYERQPAEIFMQLARDLVNAFGLEVLTCAAAPTTIPGLPSWAPDWGTKTPPTSRNKSSAYGGLELRSPGNLFVISGGTIARIGDVCDVYSDYFPLEQWEGLCDPAHLEDGPGDPGSSERWRHRSSRFVKALFHGKVRYEDVAIRAVAAIREYELEKSGSRPTESTASLLGEYVMFAAQDTALVDIFQTMSPSAQRQTELVFQCCHMQRLFVTDAGYLGLAPEAARVGDRVVAIKGLDVLFVVRTEGAGDDDGAEAVRLIGTCYREVLSLEAEGEGMDHLTNYEEQVIR</sequence>
<name>A0ABR1RV79_9PEZI</name>
<comment type="caution">
    <text evidence="3">The sequence shown here is derived from an EMBL/GenBank/DDBJ whole genome shotgun (WGS) entry which is preliminary data.</text>
</comment>
<reference evidence="3 4" key="1">
    <citation type="submission" date="2023-01" db="EMBL/GenBank/DDBJ databases">
        <title>Analysis of 21 Apiospora genomes using comparative genomics revels a genus with tremendous synthesis potential of carbohydrate active enzymes and secondary metabolites.</title>
        <authorList>
            <person name="Sorensen T."/>
        </authorList>
    </citation>
    <scope>NUCLEOTIDE SEQUENCE [LARGE SCALE GENOMIC DNA]</scope>
    <source>
        <strain evidence="3 4">CBS 20057</strain>
    </source>
</reference>
<proteinExistence type="predicted"/>
<feature type="compositionally biased region" description="Polar residues" evidence="1">
    <location>
        <begin position="384"/>
        <end position="393"/>
    </location>
</feature>
<dbReference type="Pfam" id="PF06985">
    <property type="entry name" value="HET"/>
    <property type="match status" value="1"/>
</dbReference>
<feature type="compositionally biased region" description="Acidic residues" evidence="1">
    <location>
        <begin position="302"/>
        <end position="329"/>
    </location>
</feature>
<dbReference type="InterPro" id="IPR052895">
    <property type="entry name" value="HetReg/Transcr_Mod"/>
</dbReference>
<feature type="region of interest" description="Disordered" evidence="1">
    <location>
        <begin position="376"/>
        <end position="395"/>
    </location>
</feature>
<feature type="region of interest" description="Disordered" evidence="1">
    <location>
        <begin position="300"/>
        <end position="330"/>
    </location>
</feature>
<evidence type="ECO:0000313" key="3">
    <source>
        <dbReference type="EMBL" id="KAK8018866.1"/>
    </source>
</evidence>
<dbReference type="PANTHER" id="PTHR24148:SF73">
    <property type="entry name" value="HET DOMAIN PROTEIN (AFU_ORTHOLOGUE AFUA_8G01020)"/>
    <property type="match status" value="1"/>
</dbReference>
<evidence type="ECO:0000259" key="2">
    <source>
        <dbReference type="Pfam" id="PF06985"/>
    </source>
</evidence>
<organism evidence="3 4">
    <name type="scientific">Apiospora marii</name>
    <dbReference type="NCBI Taxonomy" id="335849"/>
    <lineage>
        <taxon>Eukaryota</taxon>
        <taxon>Fungi</taxon>
        <taxon>Dikarya</taxon>
        <taxon>Ascomycota</taxon>
        <taxon>Pezizomycotina</taxon>
        <taxon>Sordariomycetes</taxon>
        <taxon>Xylariomycetidae</taxon>
        <taxon>Amphisphaeriales</taxon>
        <taxon>Apiosporaceae</taxon>
        <taxon>Apiospora</taxon>
    </lineage>
</organism>
<evidence type="ECO:0000313" key="4">
    <source>
        <dbReference type="Proteomes" id="UP001396898"/>
    </source>
</evidence>
<gene>
    <name evidence="3" type="ORF">PG991_008056</name>
</gene>
<dbReference type="Proteomes" id="UP001396898">
    <property type="component" value="Unassembled WGS sequence"/>
</dbReference>
<dbReference type="EMBL" id="JAQQWI010000010">
    <property type="protein sequence ID" value="KAK8018866.1"/>
    <property type="molecule type" value="Genomic_DNA"/>
</dbReference>
<evidence type="ECO:0000256" key="1">
    <source>
        <dbReference type="SAM" id="MobiDB-lite"/>
    </source>
</evidence>